<dbReference type="GO" id="GO:0043386">
    <property type="term" value="P:mycotoxin biosynthetic process"/>
    <property type="evidence" value="ECO:0007669"/>
    <property type="project" value="InterPro"/>
</dbReference>
<protein>
    <recommendedName>
        <fullName evidence="5">Tat pathway signal sequence</fullName>
    </recommendedName>
</protein>
<gene>
    <name evidence="3" type="ORF">SISSUDRAFT_985803</name>
</gene>
<evidence type="ECO:0000256" key="1">
    <source>
        <dbReference type="ARBA" id="ARBA00004685"/>
    </source>
</evidence>
<evidence type="ECO:0000313" key="4">
    <source>
        <dbReference type="Proteomes" id="UP000076798"/>
    </source>
</evidence>
<feature type="non-terminal residue" evidence="3">
    <location>
        <position position="1"/>
    </location>
</feature>
<dbReference type="EMBL" id="KV428056">
    <property type="protein sequence ID" value="KZT38839.1"/>
    <property type="molecule type" value="Genomic_DNA"/>
</dbReference>
<sequence length="182" mass="20912">APAHSIVSYEPHVFPSSALFTQYHGPPTDATDKAWESLYNIGVSRITKKEAMLLTNWTEEIPDDPGHYIVSLDIFHQLHCLNIIRKALWPQRYGPQVFEQPLIAGQPAPDHLDHCVNTVRESLICNADVTPNVWQWSDIRGGNFPRTDVVHKCKNWDAIFDWAKTHEMKTVWNSSVHLEHMH</sequence>
<dbReference type="Proteomes" id="UP000076798">
    <property type="component" value="Unassembled WGS sequence"/>
</dbReference>
<dbReference type="PANTHER" id="PTHR33365:SF4">
    <property type="entry name" value="CYCLOCHLOROTINE BIOSYNTHESIS PROTEIN O"/>
    <property type="match status" value="1"/>
</dbReference>
<evidence type="ECO:0008006" key="5">
    <source>
        <dbReference type="Google" id="ProtNLM"/>
    </source>
</evidence>
<dbReference type="InterPro" id="IPR021765">
    <property type="entry name" value="UstYa-like"/>
</dbReference>
<dbReference type="AlphaFoldDB" id="A0A166DSA7"/>
<proteinExistence type="inferred from homology"/>
<comment type="similarity">
    <text evidence="2">Belongs to the ustYa family.</text>
</comment>
<accession>A0A166DSA7</accession>
<keyword evidence="4" id="KW-1185">Reference proteome</keyword>
<evidence type="ECO:0000256" key="2">
    <source>
        <dbReference type="ARBA" id="ARBA00035112"/>
    </source>
</evidence>
<dbReference type="PANTHER" id="PTHR33365">
    <property type="entry name" value="YALI0B05434P"/>
    <property type="match status" value="1"/>
</dbReference>
<dbReference type="OrthoDB" id="3687641at2759"/>
<reference evidence="3 4" key="1">
    <citation type="journal article" date="2016" name="Mol. Biol. Evol.">
        <title>Comparative Genomics of Early-Diverging Mushroom-Forming Fungi Provides Insights into the Origins of Lignocellulose Decay Capabilities.</title>
        <authorList>
            <person name="Nagy L.G."/>
            <person name="Riley R."/>
            <person name="Tritt A."/>
            <person name="Adam C."/>
            <person name="Daum C."/>
            <person name="Floudas D."/>
            <person name="Sun H."/>
            <person name="Yadav J.S."/>
            <person name="Pangilinan J."/>
            <person name="Larsson K.H."/>
            <person name="Matsuura K."/>
            <person name="Barry K."/>
            <person name="Labutti K."/>
            <person name="Kuo R."/>
            <person name="Ohm R.A."/>
            <person name="Bhattacharya S.S."/>
            <person name="Shirouzu T."/>
            <person name="Yoshinaga Y."/>
            <person name="Martin F.M."/>
            <person name="Grigoriev I.V."/>
            <person name="Hibbett D.S."/>
        </authorList>
    </citation>
    <scope>NUCLEOTIDE SEQUENCE [LARGE SCALE GENOMIC DNA]</scope>
    <source>
        <strain evidence="3 4">HHB10207 ss-3</strain>
    </source>
</reference>
<evidence type="ECO:0000313" key="3">
    <source>
        <dbReference type="EMBL" id="KZT38839.1"/>
    </source>
</evidence>
<comment type="pathway">
    <text evidence="1">Mycotoxin biosynthesis.</text>
</comment>
<dbReference type="STRING" id="1314776.A0A166DSA7"/>
<dbReference type="Pfam" id="PF11807">
    <property type="entry name" value="UstYa"/>
    <property type="match status" value="1"/>
</dbReference>
<name>A0A166DSA7_9AGAM</name>
<organism evidence="3 4">
    <name type="scientific">Sistotremastrum suecicum HHB10207 ss-3</name>
    <dbReference type="NCBI Taxonomy" id="1314776"/>
    <lineage>
        <taxon>Eukaryota</taxon>
        <taxon>Fungi</taxon>
        <taxon>Dikarya</taxon>
        <taxon>Basidiomycota</taxon>
        <taxon>Agaricomycotina</taxon>
        <taxon>Agaricomycetes</taxon>
        <taxon>Sistotremastrales</taxon>
        <taxon>Sistotremastraceae</taxon>
        <taxon>Sistotremastrum</taxon>
    </lineage>
</organism>